<dbReference type="EMBL" id="CP059265">
    <property type="protein sequence ID" value="QLQ30464.1"/>
    <property type="molecule type" value="Genomic_DNA"/>
</dbReference>
<organism evidence="1 2">
    <name type="scientific">Candidatus Thiothrix singaporensis</name>
    <dbReference type="NCBI Taxonomy" id="2799669"/>
    <lineage>
        <taxon>Bacteria</taxon>
        <taxon>Pseudomonadati</taxon>
        <taxon>Pseudomonadota</taxon>
        <taxon>Gammaproteobacteria</taxon>
        <taxon>Thiotrichales</taxon>
        <taxon>Thiotrichaceae</taxon>
        <taxon>Thiothrix</taxon>
    </lineage>
</organism>
<name>A0A7L6AMX8_9GAMM</name>
<evidence type="ECO:0000313" key="1">
    <source>
        <dbReference type="EMBL" id="QLQ30464.1"/>
    </source>
</evidence>
<sequence length="88" mass="10038">MATLNLNIHKVVCVDEIGGEWEEKFGNDEIYLGGVTISSSNIGKVDPFEIYADFDDGEVQEYNPPRVFTHLIYQTMQRGQSMLALYLY</sequence>
<evidence type="ECO:0000313" key="2">
    <source>
        <dbReference type="Proteomes" id="UP000510621"/>
    </source>
</evidence>
<dbReference type="AlphaFoldDB" id="A0A7L6AMX8"/>
<accession>A0A7L6AMX8</accession>
<protein>
    <submittedName>
        <fullName evidence="1">Uncharacterized protein</fullName>
    </submittedName>
</protein>
<proteinExistence type="predicted"/>
<reference evidence="1" key="1">
    <citation type="submission" date="2020-06" db="EMBL/GenBank/DDBJ databases">
        <title>Analysis procedures for assessing recovery of high quality, complete, closed genomes from Nanopore long read metagenome sequencing.</title>
        <authorList>
            <person name="Bessarab I."/>
            <person name="Arumugam K."/>
            <person name="Haryono M."/>
            <person name="Liu X."/>
            <person name="Roy S."/>
            <person name="Zuniga-Montanez R.E."/>
            <person name="Qiu G."/>
            <person name="Drautz-Moses D.I."/>
            <person name="Law Y.Y."/>
            <person name="Wuertz S."/>
            <person name="Lauro F.M."/>
            <person name="Huson D.H."/>
            <person name="Williams R.B."/>
        </authorList>
    </citation>
    <scope>NUCLEOTIDE SEQUENCE [LARGE SCALE GENOMIC DNA]</scope>
    <source>
        <strain evidence="1">SSD2</strain>
    </source>
</reference>
<dbReference type="KEGG" id="this:HZT40_01250"/>
<gene>
    <name evidence="1" type="ORF">HZT40_01250</name>
</gene>
<dbReference type="Proteomes" id="UP000510621">
    <property type="component" value="Chromosome"/>
</dbReference>
<keyword evidence="2" id="KW-1185">Reference proteome</keyword>